<evidence type="ECO:0000256" key="1">
    <source>
        <dbReference type="SAM" id="MobiDB-lite"/>
    </source>
</evidence>
<feature type="region of interest" description="Disordered" evidence="1">
    <location>
        <begin position="26"/>
        <end position="93"/>
    </location>
</feature>
<reference evidence="2" key="1">
    <citation type="submission" date="2022-07" db="EMBL/GenBank/DDBJ databases">
        <authorList>
            <person name="Macas J."/>
            <person name="Novak P."/>
            <person name="Neumann P."/>
        </authorList>
    </citation>
    <scope>NUCLEOTIDE SEQUENCE</scope>
</reference>
<sequence length="107" mass="11686">MLLPIKLLPGEAMDAKSFAKLKKQLAKESKKKEVSRQQRSVDEIFPKAGTPKVQKGEEPSRKTVVGDDAGSDARGSQVEGLKRKRTGKGVVPSEKKMMGLLRGRIPS</sequence>
<protein>
    <submittedName>
        <fullName evidence="2">Uncharacterized protein</fullName>
    </submittedName>
</protein>
<keyword evidence="3" id="KW-1185">Reference proteome</keyword>
<proteinExistence type="predicted"/>
<evidence type="ECO:0000313" key="2">
    <source>
        <dbReference type="EMBL" id="CAH9057839.1"/>
    </source>
</evidence>
<dbReference type="AlphaFoldDB" id="A0A9P1DXT6"/>
<dbReference type="EMBL" id="CAMAPE010000004">
    <property type="protein sequence ID" value="CAH9057839.1"/>
    <property type="molecule type" value="Genomic_DNA"/>
</dbReference>
<dbReference type="Proteomes" id="UP001152484">
    <property type="component" value="Unassembled WGS sequence"/>
</dbReference>
<feature type="compositionally biased region" description="Basic and acidic residues" evidence="1">
    <location>
        <begin position="26"/>
        <end position="45"/>
    </location>
</feature>
<gene>
    <name evidence="2" type="ORF">CEURO_LOCUS1154</name>
</gene>
<comment type="caution">
    <text evidence="2">The sequence shown here is derived from an EMBL/GenBank/DDBJ whole genome shotgun (WGS) entry which is preliminary data.</text>
</comment>
<organism evidence="2 3">
    <name type="scientific">Cuscuta europaea</name>
    <name type="common">European dodder</name>
    <dbReference type="NCBI Taxonomy" id="41803"/>
    <lineage>
        <taxon>Eukaryota</taxon>
        <taxon>Viridiplantae</taxon>
        <taxon>Streptophyta</taxon>
        <taxon>Embryophyta</taxon>
        <taxon>Tracheophyta</taxon>
        <taxon>Spermatophyta</taxon>
        <taxon>Magnoliopsida</taxon>
        <taxon>eudicotyledons</taxon>
        <taxon>Gunneridae</taxon>
        <taxon>Pentapetalae</taxon>
        <taxon>asterids</taxon>
        <taxon>lamiids</taxon>
        <taxon>Solanales</taxon>
        <taxon>Convolvulaceae</taxon>
        <taxon>Cuscuteae</taxon>
        <taxon>Cuscuta</taxon>
        <taxon>Cuscuta subgen. Cuscuta</taxon>
    </lineage>
</organism>
<feature type="compositionally biased region" description="Basic and acidic residues" evidence="1">
    <location>
        <begin position="54"/>
        <end position="65"/>
    </location>
</feature>
<name>A0A9P1DXT6_CUSEU</name>
<evidence type="ECO:0000313" key="3">
    <source>
        <dbReference type="Proteomes" id="UP001152484"/>
    </source>
</evidence>
<accession>A0A9P1DXT6</accession>